<protein>
    <submittedName>
        <fullName evidence="1">Uncharacterized protein</fullName>
    </submittedName>
</protein>
<organism evidence="1 2">
    <name type="scientific">Arthrobacter zhangbolii</name>
    <dbReference type="NCBI Taxonomy" id="2886936"/>
    <lineage>
        <taxon>Bacteria</taxon>
        <taxon>Bacillati</taxon>
        <taxon>Actinomycetota</taxon>
        <taxon>Actinomycetes</taxon>
        <taxon>Micrococcales</taxon>
        <taxon>Micrococcaceae</taxon>
        <taxon>Arthrobacter</taxon>
    </lineage>
</organism>
<name>A0ABY4DLS7_9MICC</name>
<proteinExistence type="predicted"/>
<keyword evidence="2" id="KW-1185">Reference proteome</keyword>
<sequence>MSHSTAVARTWLDCAGMLTRNEPIVMADQIVSEHRRSFGPPRLVLVPLKTAQQAMTRGLSRHR</sequence>
<gene>
    <name evidence="1" type="ORF">MUK71_05350</name>
</gene>
<evidence type="ECO:0000313" key="2">
    <source>
        <dbReference type="Proteomes" id="UP000829758"/>
    </source>
</evidence>
<dbReference type="Proteomes" id="UP000829758">
    <property type="component" value="Chromosome"/>
</dbReference>
<dbReference type="EMBL" id="CP094984">
    <property type="protein sequence ID" value="UON93051.1"/>
    <property type="molecule type" value="Genomic_DNA"/>
</dbReference>
<dbReference type="RefSeq" id="WP_227904306.1">
    <property type="nucleotide sequence ID" value="NZ_CP094984.1"/>
</dbReference>
<evidence type="ECO:0000313" key="1">
    <source>
        <dbReference type="EMBL" id="UON93051.1"/>
    </source>
</evidence>
<reference evidence="1 2" key="1">
    <citation type="submission" date="2022-04" db="EMBL/GenBank/DDBJ databases">
        <title>Novel species in genus Arthrobacter.</title>
        <authorList>
            <person name="Liu Y."/>
        </authorList>
    </citation>
    <scope>NUCLEOTIDE SEQUENCE [LARGE SCALE GENOMIC DNA]</scope>
    <source>
        <strain evidence="2">zg-Y462</strain>
    </source>
</reference>
<accession>A0ABY4DLS7</accession>